<keyword evidence="1" id="KW-0732">Signal</keyword>
<evidence type="ECO:0000256" key="1">
    <source>
        <dbReference type="SAM" id="SignalP"/>
    </source>
</evidence>
<feature type="chain" id="PRO_5031300251" description="Secreted protein" evidence="1">
    <location>
        <begin position="31"/>
        <end position="87"/>
    </location>
</feature>
<evidence type="ECO:0000313" key="3">
    <source>
        <dbReference type="Proteomes" id="UP000557899"/>
    </source>
</evidence>
<proteinExistence type="predicted"/>
<protein>
    <recommendedName>
        <fullName evidence="4">Secreted protein</fullName>
    </recommendedName>
</protein>
<organism evidence="2 3">
    <name type="scientific">Corynebacterium humireducens</name>
    <dbReference type="NCBI Taxonomy" id="1223514"/>
    <lineage>
        <taxon>Bacteria</taxon>
        <taxon>Bacillati</taxon>
        <taxon>Actinomycetota</taxon>
        <taxon>Actinomycetes</taxon>
        <taxon>Mycobacteriales</taxon>
        <taxon>Corynebacteriaceae</taxon>
        <taxon>Corynebacterium</taxon>
    </lineage>
</organism>
<comment type="caution">
    <text evidence="2">The sequence shown here is derived from an EMBL/GenBank/DDBJ whole genome shotgun (WGS) entry which is preliminary data.</text>
</comment>
<reference evidence="2 3" key="1">
    <citation type="journal article" date="2020" name="Biotechnol. Biofuels">
        <title>New insights from the biogas microbiome by comprehensive genome-resolved metagenomics of nearly 1600 species originating from multiple anaerobic digesters.</title>
        <authorList>
            <person name="Campanaro S."/>
            <person name="Treu L."/>
            <person name="Rodriguez-R L.M."/>
            <person name="Kovalovszki A."/>
            <person name="Ziels R.M."/>
            <person name="Maus I."/>
            <person name="Zhu X."/>
            <person name="Kougias P.G."/>
            <person name="Basile A."/>
            <person name="Luo G."/>
            <person name="Schluter A."/>
            <person name="Konstantinidis K.T."/>
            <person name="Angelidaki I."/>
        </authorList>
    </citation>
    <scope>NUCLEOTIDE SEQUENCE [LARGE SCALE GENOMIC DNA]</scope>
    <source>
        <strain evidence="2">AS15tlH2ME_198</strain>
    </source>
</reference>
<gene>
    <name evidence="2" type="ORF">GX859_07275</name>
</gene>
<dbReference type="EMBL" id="JAAZHI010000147">
    <property type="protein sequence ID" value="NLA56082.1"/>
    <property type="molecule type" value="Genomic_DNA"/>
</dbReference>
<evidence type="ECO:0008006" key="4">
    <source>
        <dbReference type="Google" id="ProtNLM"/>
    </source>
</evidence>
<accession>A0A7X6PN90</accession>
<feature type="signal peptide" evidence="1">
    <location>
        <begin position="1"/>
        <end position="30"/>
    </location>
</feature>
<evidence type="ECO:0000313" key="2">
    <source>
        <dbReference type="EMBL" id="NLA56082.1"/>
    </source>
</evidence>
<dbReference type="AlphaFoldDB" id="A0A7X6PN90"/>
<dbReference type="Proteomes" id="UP000557899">
    <property type="component" value="Unassembled WGS sequence"/>
</dbReference>
<sequence>MFKNRVRTAALAGAIALATGLSGFSAPAFAQDTQQGGYQTEDGSAAQDLVAKNVTEDQLKTLTDETADYLNKIQHKPTFRTLVNHYV</sequence>
<name>A0A7X6PN90_9CORY</name>
<feature type="non-terminal residue" evidence="2">
    <location>
        <position position="87"/>
    </location>
</feature>